<dbReference type="Proteomes" id="UP000092461">
    <property type="component" value="Unassembled WGS sequence"/>
</dbReference>
<dbReference type="InterPro" id="IPR031925">
    <property type="entry name" value="TBCC_N"/>
</dbReference>
<dbReference type="GO" id="GO:0007023">
    <property type="term" value="P:post-chaperonin tubulin folding pathway"/>
    <property type="evidence" value="ECO:0007669"/>
    <property type="project" value="InterPro"/>
</dbReference>
<dbReference type="GO" id="GO:0015631">
    <property type="term" value="F:tubulin binding"/>
    <property type="evidence" value="ECO:0007669"/>
    <property type="project" value="InterPro"/>
</dbReference>
<sequence length="317" mass="36625">MDGKDRITEFFNRRHKERQTNLANLQELRSKEAAEYEGLEYFEQLTGTFNKILGSIQELQKYLSTSTIFLTEHKIKTCQGTINDLQAQAEEKRTRLIPKKKFGFKSYTKPEVLIEKSENGAKKPLDELDGLKRRQVFQWTVDGRRNEEILLDGSATNGQDITLNDLENCLVRIVGHPGSIQLSKLKNCVVLAGPVARSVFADDCHKCKFVFACQQMRLHTSHTCDIYLHVTCRGIIEDCTEIRTAAYNFSYPNIHADFQSAGLDVERNNWQDLADFNWLSPDRPSPNWKKMDQQGLIEHWDAFLEQFRKENSIHSHV</sequence>
<dbReference type="PROSITE" id="PS51329">
    <property type="entry name" value="C_CAP_COFACTOR_C"/>
    <property type="match status" value="1"/>
</dbReference>
<dbReference type="GO" id="GO:0005737">
    <property type="term" value="C:cytoplasm"/>
    <property type="evidence" value="ECO:0007669"/>
    <property type="project" value="UniProtKB-SubCell"/>
</dbReference>
<name>A0A1B0CQZ5_LUTLO</name>
<evidence type="ECO:0000256" key="2">
    <source>
        <dbReference type="ARBA" id="ARBA00008848"/>
    </source>
</evidence>
<dbReference type="InterPro" id="IPR017901">
    <property type="entry name" value="C-CAP_CF_C-like"/>
</dbReference>
<dbReference type="Pfam" id="PF16752">
    <property type="entry name" value="TBCC_N"/>
    <property type="match status" value="1"/>
</dbReference>
<organism evidence="8 9">
    <name type="scientific">Lutzomyia longipalpis</name>
    <name type="common">Sand fly</name>
    <dbReference type="NCBI Taxonomy" id="7200"/>
    <lineage>
        <taxon>Eukaryota</taxon>
        <taxon>Metazoa</taxon>
        <taxon>Ecdysozoa</taxon>
        <taxon>Arthropoda</taxon>
        <taxon>Hexapoda</taxon>
        <taxon>Insecta</taxon>
        <taxon>Pterygota</taxon>
        <taxon>Neoptera</taxon>
        <taxon>Endopterygota</taxon>
        <taxon>Diptera</taxon>
        <taxon>Nematocera</taxon>
        <taxon>Psychodoidea</taxon>
        <taxon>Psychodidae</taxon>
        <taxon>Lutzomyia</taxon>
        <taxon>Lutzomyia</taxon>
    </lineage>
</organism>
<dbReference type="PANTHER" id="PTHR15139:SF0">
    <property type="entry name" value="TUBULIN-SPECIFIC CHAPERONE C"/>
    <property type="match status" value="1"/>
</dbReference>
<dbReference type="InterPro" id="IPR016098">
    <property type="entry name" value="CAP/MinC_C"/>
</dbReference>
<dbReference type="PANTHER" id="PTHR15139">
    <property type="entry name" value="TUBULIN FOLDING COFACTOR C"/>
    <property type="match status" value="1"/>
</dbReference>
<evidence type="ECO:0000256" key="3">
    <source>
        <dbReference type="ARBA" id="ARBA00022490"/>
    </source>
</evidence>
<dbReference type="EnsemblMetazoa" id="LLOJ007294-RA">
    <property type="protein sequence ID" value="LLOJ007294-PA"/>
    <property type="gene ID" value="LLOJ007294"/>
</dbReference>
<comment type="subcellular location">
    <subcellularLocation>
        <location evidence="1">Cytoplasm</location>
    </subcellularLocation>
</comment>
<keyword evidence="3" id="KW-0963">Cytoplasm</keyword>
<dbReference type="EMBL" id="AJWK01024246">
    <property type="status" value="NOT_ANNOTATED_CDS"/>
    <property type="molecule type" value="Genomic_DNA"/>
</dbReference>
<dbReference type="GO" id="GO:0007021">
    <property type="term" value="P:tubulin complex assembly"/>
    <property type="evidence" value="ECO:0007669"/>
    <property type="project" value="TreeGrafter"/>
</dbReference>
<comment type="subunit">
    <text evidence="6">Supercomplex made of cofactors A to E. Cofactors A and D function by capturing and stabilizing tubulin in a quasi-native conformation. Cofactor E binds to the cofactor D-tubulin complex; interaction with cofactor C then causes the release of tubulin polypeptides that are committed to the native state.</text>
</comment>
<evidence type="ECO:0000259" key="7">
    <source>
        <dbReference type="PROSITE" id="PS51329"/>
    </source>
</evidence>
<dbReference type="VEuPathDB" id="VectorBase:LLOJ007294"/>
<evidence type="ECO:0000256" key="4">
    <source>
        <dbReference type="ARBA" id="ARBA00022990"/>
    </source>
</evidence>
<reference evidence="8" key="1">
    <citation type="submission" date="2020-05" db="UniProtKB">
        <authorList>
            <consortium name="EnsemblMetazoa"/>
        </authorList>
    </citation>
    <scope>IDENTIFICATION</scope>
    <source>
        <strain evidence="8">Jacobina</strain>
    </source>
</reference>
<keyword evidence="9" id="KW-1185">Reference proteome</keyword>
<dbReference type="AlphaFoldDB" id="A0A1B0CQZ5"/>
<dbReference type="VEuPathDB" id="VectorBase:LLONM1_006585"/>
<keyword evidence="5" id="KW-0143">Chaperone</keyword>
<evidence type="ECO:0000256" key="1">
    <source>
        <dbReference type="ARBA" id="ARBA00004496"/>
    </source>
</evidence>
<dbReference type="Gene3D" id="1.20.58.1250">
    <property type="entry name" value="Tubulin Binding Cofactor C, N-terminal domain"/>
    <property type="match status" value="1"/>
</dbReference>
<evidence type="ECO:0000313" key="9">
    <source>
        <dbReference type="Proteomes" id="UP000092461"/>
    </source>
</evidence>
<evidence type="ECO:0000313" key="8">
    <source>
        <dbReference type="EnsemblMetazoa" id="LLOJ007294-PA"/>
    </source>
</evidence>
<proteinExistence type="inferred from homology"/>
<protein>
    <recommendedName>
        <fullName evidence="7">C-CAP/cofactor C-like domain-containing protein</fullName>
    </recommendedName>
</protein>
<accession>A0A1B0CQZ5</accession>
<evidence type="ECO:0000256" key="6">
    <source>
        <dbReference type="ARBA" id="ARBA00026055"/>
    </source>
</evidence>
<dbReference type="Pfam" id="PF07986">
    <property type="entry name" value="TBCC"/>
    <property type="match status" value="1"/>
</dbReference>
<feature type="domain" description="C-CAP/cofactor C-like" evidence="7">
    <location>
        <begin position="124"/>
        <end position="278"/>
    </location>
</feature>
<dbReference type="InterPro" id="IPR038397">
    <property type="entry name" value="TBCC_N_sf"/>
</dbReference>
<dbReference type="InterPro" id="IPR006599">
    <property type="entry name" value="CARP_motif"/>
</dbReference>
<keyword evidence="4" id="KW-0007">Acetylation</keyword>
<dbReference type="InterPro" id="IPR027684">
    <property type="entry name" value="TBCC"/>
</dbReference>
<evidence type="ECO:0000256" key="5">
    <source>
        <dbReference type="ARBA" id="ARBA00023186"/>
    </source>
</evidence>
<comment type="similarity">
    <text evidence="2">Belongs to the TBCC family.</text>
</comment>
<dbReference type="SMART" id="SM00673">
    <property type="entry name" value="CARP"/>
    <property type="match status" value="2"/>
</dbReference>
<dbReference type="InterPro" id="IPR012945">
    <property type="entry name" value="Tubulin-bd_cofactor_C_dom"/>
</dbReference>
<dbReference type="Gene3D" id="2.160.20.70">
    <property type="match status" value="1"/>
</dbReference>